<keyword evidence="3" id="KW-1185">Reference proteome</keyword>
<evidence type="ECO:0000256" key="1">
    <source>
        <dbReference type="SAM" id="MobiDB-lite"/>
    </source>
</evidence>
<gene>
    <name evidence="2" type="ORF">BU24DRAFT_461044</name>
</gene>
<dbReference type="EMBL" id="ML978068">
    <property type="protein sequence ID" value="KAF2018070.1"/>
    <property type="molecule type" value="Genomic_DNA"/>
</dbReference>
<protein>
    <submittedName>
        <fullName evidence="2">Uncharacterized protein</fullName>
    </submittedName>
</protein>
<sequence>MSDNQNNSSQHEEFDDSTDTSHSPESALPENTHPSVDEDSQSDPATLDDPSIDDDPLGLGPVESRSRFWSEIHDSFTQLRSSAPRDSAAQGYPAVEGEQSTQAGVLATFLNENHSDFVRNQVIPSFESAVQQARNSPDVIEQPRPSDQMSGALPTRAARITANPIEMDTTTDPRFVEAMQVIAEEIRGVMRAFHAFQQQAYCDTLRLVITRRERERRVALLTATRDSFLAELFIYEELLQRQFSGDESFEFI</sequence>
<proteinExistence type="predicted"/>
<organism evidence="2 3">
    <name type="scientific">Aaosphaeria arxii CBS 175.79</name>
    <dbReference type="NCBI Taxonomy" id="1450172"/>
    <lineage>
        <taxon>Eukaryota</taxon>
        <taxon>Fungi</taxon>
        <taxon>Dikarya</taxon>
        <taxon>Ascomycota</taxon>
        <taxon>Pezizomycotina</taxon>
        <taxon>Dothideomycetes</taxon>
        <taxon>Pleosporomycetidae</taxon>
        <taxon>Pleosporales</taxon>
        <taxon>Pleosporales incertae sedis</taxon>
        <taxon>Aaosphaeria</taxon>
    </lineage>
</organism>
<evidence type="ECO:0000313" key="2">
    <source>
        <dbReference type="EMBL" id="KAF2018070.1"/>
    </source>
</evidence>
<dbReference type="Proteomes" id="UP000799778">
    <property type="component" value="Unassembled WGS sequence"/>
</dbReference>
<dbReference type="GeneID" id="54289259"/>
<name>A0A6A5XZM8_9PLEO</name>
<accession>A0A6A5XZM8</accession>
<dbReference type="RefSeq" id="XP_033386409.1">
    <property type="nucleotide sequence ID" value="XM_033531862.1"/>
</dbReference>
<evidence type="ECO:0000313" key="3">
    <source>
        <dbReference type="Proteomes" id="UP000799778"/>
    </source>
</evidence>
<dbReference type="AlphaFoldDB" id="A0A6A5XZM8"/>
<reference evidence="2" key="1">
    <citation type="journal article" date="2020" name="Stud. Mycol.">
        <title>101 Dothideomycetes genomes: a test case for predicting lifestyles and emergence of pathogens.</title>
        <authorList>
            <person name="Haridas S."/>
            <person name="Albert R."/>
            <person name="Binder M."/>
            <person name="Bloem J."/>
            <person name="Labutti K."/>
            <person name="Salamov A."/>
            <person name="Andreopoulos B."/>
            <person name="Baker S."/>
            <person name="Barry K."/>
            <person name="Bills G."/>
            <person name="Bluhm B."/>
            <person name="Cannon C."/>
            <person name="Castanera R."/>
            <person name="Culley D."/>
            <person name="Daum C."/>
            <person name="Ezra D."/>
            <person name="Gonzalez J."/>
            <person name="Henrissat B."/>
            <person name="Kuo A."/>
            <person name="Liang C."/>
            <person name="Lipzen A."/>
            <person name="Lutzoni F."/>
            <person name="Magnuson J."/>
            <person name="Mondo S."/>
            <person name="Nolan M."/>
            <person name="Ohm R."/>
            <person name="Pangilinan J."/>
            <person name="Park H.-J."/>
            <person name="Ramirez L."/>
            <person name="Alfaro M."/>
            <person name="Sun H."/>
            <person name="Tritt A."/>
            <person name="Yoshinaga Y."/>
            <person name="Zwiers L.-H."/>
            <person name="Turgeon B."/>
            <person name="Goodwin S."/>
            <person name="Spatafora J."/>
            <person name="Crous P."/>
            <person name="Grigoriev I."/>
        </authorList>
    </citation>
    <scope>NUCLEOTIDE SEQUENCE</scope>
    <source>
        <strain evidence="2">CBS 175.79</strain>
    </source>
</reference>
<feature type="region of interest" description="Disordered" evidence="1">
    <location>
        <begin position="1"/>
        <end position="62"/>
    </location>
</feature>